<proteinExistence type="predicted"/>
<protein>
    <submittedName>
        <fullName evidence="7">Putative membrane protein</fullName>
    </submittedName>
</protein>
<keyword evidence="2 5" id="KW-0812">Transmembrane</keyword>
<feature type="transmembrane region" description="Helical" evidence="5">
    <location>
        <begin position="38"/>
        <end position="59"/>
    </location>
</feature>
<feature type="transmembrane region" description="Helical" evidence="5">
    <location>
        <begin position="6"/>
        <end position="26"/>
    </location>
</feature>
<feature type="transmembrane region" description="Helical" evidence="5">
    <location>
        <begin position="113"/>
        <end position="134"/>
    </location>
</feature>
<dbReference type="Pfam" id="PF07298">
    <property type="entry name" value="NnrU"/>
    <property type="match status" value="1"/>
</dbReference>
<feature type="domain" description="NnrU" evidence="6">
    <location>
        <begin position="7"/>
        <end position="226"/>
    </location>
</feature>
<dbReference type="GO" id="GO:0016020">
    <property type="term" value="C:membrane"/>
    <property type="evidence" value="ECO:0007669"/>
    <property type="project" value="UniProtKB-SubCell"/>
</dbReference>
<gene>
    <name evidence="7" type="ORF">FHS87_000383</name>
</gene>
<comment type="caution">
    <text evidence="7">The sequence shown here is derived from an EMBL/GenBank/DDBJ whole genome shotgun (WGS) entry which is preliminary data.</text>
</comment>
<evidence type="ECO:0000256" key="5">
    <source>
        <dbReference type="SAM" id="Phobius"/>
    </source>
</evidence>
<keyword evidence="4 5" id="KW-0472">Membrane</keyword>
<sequence>MSGWGEFIAAFAAFLLSHALPARPALRRRLAAAVGERGYLALYSLVSLAILAWLVAAAGRAPYVGLWTMEPWQYWAPNLAMPLVCLLVAFGVGAPNPLSFGGHAAGFDPAHPGIAGLARHPLLIAIALWAAAHIVPNGNLAHLLLFGSFAGLALLGMTAIDRRKQRQLGGAEWAALAARTSLWPGAALLSGRWRPSSPPSPVRLAAALLLWLVLLMLHRPVIGVSPLPP</sequence>
<accession>A0A840YCY6</accession>
<dbReference type="RefSeq" id="WP_184513221.1">
    <property type="nucleotide sequence ID" value="NZ_JACIJD010000001.1"/>
</dbReference>
<dbReference type="AlphaFoldDB" id="A0A840YCY6"/>
<evidence type="ECO:0000313" key="8">
    <source>
        <dbReference type="Proteomes" id="UP000580654"/>
    </source>
</evidence>
<comment type="subcellular location">
    <subcellularLocation>
        <location evidence="1">Membrane</location>
        <topology evidence="1">Multi-pass membrane protein</topology>
    </subcellularLocation>
</comment>
<reference evidence="7 8" key="1">
    <citation type="submission" date="2020-08" db="EMBL/GenBank/DDBJ databases">
        <title>Genomic Encyclopedia of Type Strains, Phase IV (KMG-IV): sequencing the most valuable type-strain genomes for metagenomic binning, comparative biology and taxonomic classification.</title>
        <authorList>
            <person name="Goeker M."/>
        </authorList>
    </citation>
    <scope>NUCLEOTIDE SEQUENCE [LARGE SCALE GENOMIC DNA]</scope>
    <source>
        <strain evidence="7 8">DSM 25622</strain>
    </source>
</reference>
<evidence type="ECO:0000259" key="6">
    <source>
        <dbReference type="Pfam" id="PF07298"/>
    </source>
</evidence>
<feature type="transmembrane region" description="Helical" evidence="5">
    <location>
        <begin position="202"/>
        <end position="222"/>
    </location>
</feature>
<name>A0A840YCY6_9PROT</name>
<dbReference type="InterPro" id="IPR009915">
    <property type="entry name" value="NnrU_dom"/>
</dbReference>
<evidence type="ECO:0000313" key="7">
    <source>
        <dbReference type="EMBL" id="MBB5692372.1"/>
    </source>
</evidence>
<evidence type="ECO:0000256" key="2">
    <source>
        <dbReference type="ARBA" id="ARBA00022692"/>
    </source>
</evidence>
<keyword evidence="3 5" id="KW-1133">Transmembrane helix</keyword>
<feature type="transmembrane region" description="Helical" evidence="5">
    <location>
        <begin position="140"/>
        <end position="160"/>
    </location>
</feature>
<keyword evidence="8" id="KW-1185">Reference proteome</keyword>
<dbReference type="EMBL" id="JACIJD010000001">
    <property type="protein sequence ID" value="MBB5692372.1"/>
    <property type="molecule type" value="Genomic_DNA"/>
</dbReference>
<evidence type="ECO:0000256" key="1">
    <source>
        <dbReference type="ARBA" id="ARBA00004141"/>
    </source>
</evidence>
<organism evidence="7 8">
    <name type="scientific">Muricoccus pecuniae</name>
    <dbReference type="NCBI Taxonomy" id="693023"/>
    <lineage>
        <taxon>Bacteria</taxon>
        <taxon>Pseudomonadati</taxon>
        <taxon>Pseudomonadota</taxon>
        <taxon>Alphaproteobacteria</taxon>
        <taxon>Acetobacterales</taxon>
        <taxon>Roseomonadaceae</taxon>
        <taxon>Muricoccus</taxon>
    </lineage>
</organism>
<evidence type="ECO:0000256" key="4">
    <source>
        <dbReference type="ARBA" id="ARBA00023136"/>
    </source>
</evidence>
<feature type="transmembrane region" description="Helical" evidence="5">
    <location>
        <begin position="79"/>
        <end position="101"/>
    </location>
</feature>
<dbReference type="Proteomes" id="UP000580654">
    <property type="component" value="Unassembled WGS sequence"/>
</dbReference>
<evidence type="ECO:0000256" key="3">
    <source>
        <dbReference type="ARBA" id="ARBA00022989"/>
    </source>
</evidence>